<protein>
    <submittedName>
        <fullName evidence="2">M23 family metallopeptidase</fullName>
        <ecNumber evidence="2">3.4.24.-</ecNumber>
    </submittedName>
</protein>
<dbReference type="RefSeq" id="WP_377187865.1">
    <property type="nucleotide sequence ID" value="NZ_JBHUOG010000002.1"/>
</dbReference>
<dbReference type="EMBL" id="JBHUOG010000002">
    <property type="protein sequence ID" value="MFD2796383.1"/>
    <property type="molecule type" value="Genomic_DNA"/>
</dbReference>
<keyword evidence="3" id="KW-1185">Reference proteome</keyword>
<dbReference type="InterPro" id="IPR011055">
    <property type="entry name" value="Dup_hybrid_motif"/>
</dbReference>
<feature type="domain" description="M23ase beta-sheet core" evidence="1">
    <location>
        <begin position="258"/>
        <end position="348"/>
    </location>
</feature>
<proteinExistence type="predicted"/>
<reference evidence="3" key="1">
    <citation type="journal article" date="2019" name="Int. J. Syst. Evol. Microbiol.">
        <title>The Global Catalogue of Microorganisms (GCM) 10K type strain sequencing project: providing services to taxonomists for standard genome sequencing and annotation.</title>
        <authorList>
            <consortium name="The Broad Institute Genomics Platform"/>
            <consortium name="The Broad Institute Genome Sequencing Center for Infectious Disease"/>
            <person name="Wu L."/>
            <person name="Ma J."/>
        </authorList>
    </citation>
    <scope>NUCLEOTIDE SEQUENCE [LARGE SCALE GENOMIC DNA]</scope>
    <source>
        <strain evidence="3">CCM 7044</strain>
    </source>
</reference>
<evidence type="ECO:0000259" key="1">
    <source>
        <dbReference type="Pfam" id="PF01551"/>
    </source>
</evidence>
<name>A0ABW5VXJ2_9MICO</name>
<dbReference type="EC" id="3.4.24.-" evidence="2"/>
<gene>
    <name evidence="2" type="ORF">ACFS27_22675</name>
</gene>
<dbReference type="InterPro" id="IPR050570">
    <property type="entry name" value="Cell_wall_metabolism_enzyme"/>
</dbReference>
<dbReference type="SUPFAM" id="SSF51261">
    <property type="entry name" value="Duplicated hybrid motif"/>
    <property type="match status" value="1"/>
</dbReference>
<sequence length="385" mass="39853">MRKMLPFLVVPVLLLGPTVILLAVAVVTAIARPPSCGPSVTDIPESLTATMADGTTVQLDATQLGHAATIVRIGGTTEGVGRDGIVVALMAALTESRLRMLANTVYPDSADYPHDGVGSDHDSLGLFQMRPVSGWGSVAELMDPEYQARAFFGGADGPNHGSPRGLLDIPGWASLPRGAAAQAVEVSAYPDRYVAYEPVAEAILDALTQPAAAAGPSPAVAALHPTSRIVFPLPAGTWTRTSGYGYRIHPVYRTELLHAGTDYAAPAGTPVLALADGVVADVTHSARGGNVVVLDHVIDGEPVATAYAHLLDGSVLVHDGDPVSAGQQIAAVGSTGAATGPHLHLETHPGRFADPAVDFERWSRVHHLDNLTDAAPAACTTGDER</sequence>
<dbReference type="PANTHER" id="PTHR21666:SF270">
    <property type="entry name" value="MUREIN HYDROLASE ACTIVATOR ENVC"/>
    <property type="match status" value="1"/>
</dbReference>
<evidence type="ECO:0000313" key="2">
    <source>
        <dbReference type="EMBL" id="MFD2796383.1"/>
    </source>
</evidence>
<accession>A0ABW5VXJ2</accession>
<comment type="caution">
    <text evidence="2">The sequence shown here is derived from an EMBL/GenBank/DDBJ whole genome shotgun (WGS) entry which is preliminary data.</text>
</comment>
<organism evidence="2 3">
    <name type="scientific">Promicromonospora vindobonensis</name>
    <dbReference type="NCBI Taxonomy" id="195748"/>
    <lineage>
        <taxon>Bacteria</taxon>
        <taxon>Bacillati</taxon>
        <taxon>Actinomycetota</taxon>
        <taxon>Actinomycetes</taxon>
        <taxon>Micrococcales</taxon>
        <taxon>Promicromonosporaceae</taxon>
        <taxon>Promicromonospora</taxon>
    </lineage>
</organism>
<dbReference type="GO" id="GO:0016787">
    <property type="term" value="F:hydrolase activity"/>
    <property type="evidence" value="ECO:0007669"/>
    <property type="project" value="UniProtKB-KW"/>
</dbReference>
<dbReference type="Proteomes" id="UP001597479">
    <property type="component" value="Unassembled WGS sequence"/>
</dbReference>
<dbReference type="InterPro" id="IPR016047">
    <property type="entry name" value="M23ase_b-sheet_dom"/>
</dbReference>
<dbReference type="Pfam" id="PF01551">
    <property type="entry name" value="Peptidase_M23"/>
    <property type="match status" value="1"/>
</dbReference>
<dbReference type="Gene3D" id="2.70.70.10">
    <property type="entry name" value="Glucose Permease (Domain IIA)"/>
    <property type="match status" value="1"/>
</dbReference>
<dbReference type="CDD" id="cd12797">
    <property type="entry name" value="M23_peptidase"/>
    <property type="match status" value="1"/>
</dbReference>
<dbReference type="PANTHER" id="PTHR21666">
    <property type="entry name" value="PEPTIDASE-RELATED"/>
    <property type="match status" value="1"/>
</dbReference>
<keyword evidence="2" id="KW-0378">Hydrolase</keyword>
<evidence type="ECO:0000313" key="3">
    <source>
        <dbReference type="Proteomes" id="UP001597479"/>
    </source>
</evidence>